<evidence type="ECO:0000256" key="4">
    <source>
        <dbReference type="ARBA" id="ARBA00005204"/>
    </source>
</evidence>
<comment type="function">
    <text evidence="11">Catalyzes the hydrolysis of the adenine ring of phosphoribosyl-AMP.</text>
</comment>
<feature type="binding site" evidence="11">
    <location>
        <position position="96"/>
    </location>
    <ligand>
        <name>Mg(2+)</name>
        <dbReference type="ChEBI" id="CHEBI:18420"/>
    </ligand>
</feature>
<dbReference type="Pfam" id="PF01502">
    <property type="entry name" value="PRA-CH"/>
    <property type="match status" value="1"/>
</dbReference>
<comment type="similarity">
    <text evidence="5">In the C-terminal section; belongs to the PRA-PH family.</text>
</comment>
<accession>A0A917CD71</accession>
<dbReference type="HAMAP" id="MF_01021">
    <property type="entry name" value="HisI"/>
    <property type="match status" value="1"/>
</dbReference>
<comment type="cofactor">
    <cofactor evidence="11">
        <name>Mg(2+)</name>
        <dbReference type="ChEBI" id="CHEBI:18420"/>
    </cofactor>
    <text evidence="11">Binds 1 Mg(2+) ion per subunit.</text>
</comment>
<comment type="subunit">
    <text evidence="11">Homodimer.</text>
</comment>
<evidence type="ECO:0000256" key="1">
    <source>
        <dbReference type="ARBA" id="ARBA00000024"/>
    </source>
</evidence>
<feature type="binding site" evidence="11">
    <location>
        <position position="94"/>
    </location>
    <ligand>
        <name>Mg(2+)</name>
        <dbReference type="ChEBI" id="CHEBI:18420"/>
    </ligand>
</feature>
<protein>
    <recommendedName>
        <fullName evidence="11">Phosphoribosyl-AMP cyclohydrolase</fullName>
        <shortName evidence="11">PRA-CH</shortName>
        <ecNumber evidence="11">3.5.4.19</ecNumber>
    </recommendedName>
</protein>
<dbReference type="GO" id="GO:0004635">
    <property type="term" value="F:phosphoribosyl-AMP cyclohydrolase activity"/>
    <property type="evidence" value="ECO:0007669"/>
    <property type="project" value="UniProtKB-UniRule"/>
</dbReference>
<keyword evidence="11" id="KW-0479">Metal-binding</keyword>
<dbReference type="InterPro" id="IPR002496">
    <property type="entry name" value="PRib_AMP_CycHydrolase_dom"/>
</dbReference>
<comment type="similarity">
    <text evidence="6">In the N-terminal section; belongs to the PRA-CH family.</text>
</comment>
<feature type="binding site" evidence="11">
    <location>
        <position position="95"/>
    </location>
    <ligand>
        <name>Zn(2+)</name>
        <dbReference type="ChEBI" id="CHEBI:29105"/>
        <note>ligand shared between dimeric partners</note>
    </ligand>
</feature>
<dbReference type="GO" id="GO:0005737">
    <property type="term" value="C:cytoplasm"/>
    <property type="evidence" value="ECO:0007669"/>
    <property type="project" value="UniProtKB-SubCell"/>
</dbReference>
<dbReference type="NCBIfam" id="NF000768">
    <property type="entry name" value="PRK00051.1"/>
    <property type="match status" value="1"/>
</dbReference>
<comment type="subcellular location">
    <subcellularLocation>
        <location evidence="11">Cytoplasm</location>
    </subcellularLocation>
</comment>
<dbReference type="RefSeq" id="WP_188583711.1">
    <property type="nucleotide sequence ID" value="NZ_BMCT01000010.1"/>
</dbReference>
<dbReference type="FunFam" id="3.10.20.810:FF:000001">
    <property type="entry name" value="Histidine biosynthesis bifunctional protein HisIE"/>
    <property type="match status" value="1"/>
</dbReference>
<comment type="pathway">
    <text evidence="4">Amino-acid biosynthesis; L-histidine biosynthesis; L-histidine from 5-phospho-alpha-D-ribose 1-diphosphate: step 2/9.</text>
</comment>
<dbReference type="GO" id="GO:0000105">
    <property type="term" value="P:L-histidine biosynthetic process"/>
    <property type="evidence" value="ECO:0007669"/>
    <property type="project" value="UniProtKB-UniRule"/>
</dbReference>
<evidence type="ECO:0000256" key="6">
    <source>
        <dbReference type="ARBA" id="ARBA00008299"/>
    </source>
</evidence>
<name>A0A917CD71_9HYPH</name>
<dbReference type="EMBL" id="BMCT01000010">
    <property type="protein sequence ID" value="GGF85130.1"/>
    <property type="molecule type" value="Genomic_DNA"/>
</dbReference>
<reference evidence="13" key="2">
    <citation type="submission" date="2020-09" db="EMBL/GenBank/DDBJ databases">
        <authorList>
            <person name="Sun Q."/>
            <person name="Sedlacek I."/>
        </authorList>
    </citation>
    <scope>NUCLEOTIDE SEQUENCE</scope>
    <source>
        <strain evidence="13">CCM 7897</strain>
    </source>
</reference>
<evidence type="ECO:0000256" key="10">
    <source>
        <dbReference type="ARBA" id="ARBA00023102"/>
    </source>
</evidence>
<feature type="binding site" evidence="11">
    <location>
        <position position="113"/>
    </location>
    <ligand>
        <name>Zn(2+)</name>
        <dbReference type="ChEBI" id="CHEBI:29105"/>
        <note>ligand shared between dimeric partners</note>
    </ligand>
</feature>
<evidence type="ECO:0000256" key="8">
    <source>
        <dbReference type="ARBA" id="ARBA00022605"/>
    </source>
</evidence>
<dbReference type="Proteomes" id="UP000606044">
    <property type="component" value="Unassembled WGS sequence"/>
</dbReference>
<feature type="binding site" evidence="11">
    <location>
        <position position="120"/>
    </location>
    <ligand>
        <name>Zn(2+)</name>
        <dbReference type="ChEBI" id="CHEBI:29105"/>
        <note>ligand shared between dimeric partners</note>
    </ligand>
</feature>
<organism evidence="13 14">
    <name type="scientific">Azorhizobium oxalatiphilum</name>
    <dbReference type="NCBI Taxonomy" id="980631"/>
    <lineage>
        <taxon>Bacteria</taxon>
        <taxon>Pseudomonadati</taxon>
        <taxon>Pseudomonadota</taxon>
        <taxon>Alphaproteobacteria</taxon>
        <taxon>Hyphomicrobiales</taxon>
        <taxon>Xanthobacteraceae</taxon>
        <taxon>Azorhizobium</taxon>
    </lineage>
</organism>
<evidence type="ECO:0000256" key="9">
    <source>
        <dbReference type="ARBA" id="ARBA00022801"/>
    </source>
</evidence>
<dbReference type="PANTHER" id="PTHR42945:SF1">
    <property type="entry name" value="HISTIDINE BIOSYNTHESIS BIFUNCTIONAL PROTEIN HIS7"/>
    <property type="match status" value="1"/>
</dbReference>
<evidence type="ECO:0000313" key="14">
    <source>
        <dbReference type="Proteomes" id="UP000606044"/>
    </source>
</evidence>
<keyword evidence="14" id="KW-1185">Reference proteome</keyword>
<dbReference type="InterPro" id="IPR026660">
    <property type="entry name" value="PRA-CH"/>
</dbReference>
<dbReference type="AlphaFoldDB" id="A0A917CD71"/>
<keyword evidence="8 11" id="KW-0028">Amino-acid biosynthesis</keyword>
<dbReference type="GO" id="GO:0008270">
    <property type="term" value="F:zinc ion binding"/>
    <property type="evidence" value="ECO:0007669"/>
    <property type="project" value="UniProtKB-UniRule"/>
</dbReference>
<comment type="cofactor">
    <cofactor evidence="11">
        <name>Zn(2+)</name>
        <dbReference type="ChEBI" id="CHEBI:29105"/>
    </cofactor>
    <text evidence="11">Binds 1 zinc ion per subunit.</text>
</comment>
<dbReference type="EC" id="3.5.4.19" evidence="11"/>
<evidence type="ECO:0000259" key="12">
    <source>
        <dbReference type="Pfam" id="PF01502"/>
    </source>
</evidence>
<evidence type="ECO:0000313" key="13">
    <source>
        <dbReference type="EMBL" id="GGF85130.1"/>
    </source>
</evidence>
<feature type="domain" description="Phosphoribosyl-AMP cyclohydrolase" evidence="12">
    <location>
        <begin position="47"/>
        <end position="122"/>
    </location>
</feature>
<comment type="pathway">
    <text evidence="3 11">Amino-acid biosynthesis; L-histidine biosynthesis; L-histidine from 5-phospho-alpha-D-ribose 1-diphosphate: step 3/9.</text>
</comment>
<evidence type="ECO:0000256" key="5">
    <source>
        <dbReference type="ARBA" id="ARBA00007731"/>
    </source>
</evidence>
<dbReference type="GO" id="GO:0004636">
    <property type="term" value="F:phosphoribosyl-ATP diphosphatase activity"/>
    <property type="evidence" value="ECO:0007669"/>
    <property type="project" value="UniProtKB-EC"/>
</dbReference>
<feature type="binding site" evidence="11">
    <location>
        <position position="98"/>
    </location>
    <ligand>
        <name>Mg(2+)</name>
        <dbReference type="ChEBI" id="CHEBI:18420"/>
    </ligand>
</feature>
<gene>
    <name evidence="11 13" type="primary">hisI</name>
    <name evidence="13" type="ORF">GCM10007301_51290</name>
</gene>
<keyword evidence="9 11" id="KW-0378">Hydrolase</keyword>
<reference evidence="13" key="1">
    <citation type="journal article" date="2014" name="Int. J. Syst. Evol. Microbiol.">
        <title>Complete genome sequence of Corynebacterium casei LMG S-19264T (=DSM 44701T), isolated from a smear-ripened cheese.</title>
        <authorList>
            <consortium name="US DOE Joint Genome Institute (JGI-PGF)"/>
            <person name="Walter F."/>
            <person name="Albersmeier A."/>
            <person name="Kalinowski J."/>
            <person name="Ruckert C."/>
        </authorList>
    </citation>
    <scope>NUCLEOTIDE SEQUENCE</scope>
    <source>
        <strain evidence="13">CCM 7897</strain>
    </source>
</reference>
<keyword evidence="11" id="KW-0460">Magnesium</keyword>
<comment type="catalytic activity">
    <reaction evidence="2">
        <text>1-(5-phospho-beta-D-ribosyl)-ATP + H2O = 1-(5-phospho-beta-D-ribosyl)-5'-AMP + diphosphate + H(+)</text>
        <dbReference type="Rhea" id="RHEA:22828"/>
        <dbReference type="ChEBI" id="CHEBI:15377"/>
        <dbReference type="ChEBI" id="CHEBI:15378"/>
        <dbReference type="ChEBI" id="CHEBI:33019"/>
        <dbReference type="ChEBI" id="CHEBI:59457"/>
        <dbReference type="ChEBI" id="CHEBI:73183"/>
        <dbReference type="EC" id="3.6.1.31"/>
    </reaction>
</comment>
<dbReference type="PANTHER" id="PTHR42945">
    <property type="entry name" value="HISTIDINE BIOSYNTHESIS BIFUNCTIONAL PROTEIN"/>
    <property type="match status" value="1"/>
</dbReference>
<dbReference type="SUPFAM" id="SSF141734">
    <property type="entry name" value="HisI-like"/>
    <property type="match status" value="1"/>
</dbReference>
<comment type="catalytic activity">
    <reaction evidence="1 11">
        <text>1-(5-phospho-beta-D-ribosyl)-5'-AMP + H2O = 1-(5-phospho-beta-D-ribosyl)-5-[(5-phospho-beta-D-ribosylamino)methylideneamino]imidazole-4-carboxamide</text>
        <dbReference type="Rhea" id="RHEA:20049"/>
        <dbReference type="ChEBI" id="CHEBI:15377"/>
        <dbReference type="ChEBI" id="CHEBI:58435"/>
        <dbReference type="ChEBI" id="CHEBI:59457"/>
        <dbReference type="EC" id="3.5.4.19"/>
    </reaction>
</comment>
<dbReference type="Gene3D" id="3.10.20.810">
    <property type="entry name" value="Phosphoribosyl-AMP cyclohydrolase"/>
    <property type="match status" value="1"/>
</dbReference>
<evidence type="ECO:0000256" key="3">
    <source>
        <dbReference type="ARBA" id="ARBA00005169"/>
    </source>
</evidence>
<sequence length="157" mass="16778">MSTQTPFFPVAASHHALEEGTELAPRFDANGLITCIAVDAATNDVLMLAHMNAEALALTMQTGEAHYYSRSRKALWKKGETSGHTQKVSEIRIDCDQDAVLIKVTMGGTGAACHTGRRSCFYRTIPIGAAPSADTALGFTGDAPRFDPKAVYGGHDH</sequence>
<keyword evidence="7 11" id="KW-0963">Cytoplasm</keyword>
<comment type="similarity">
    <text evidence="11">Belongs to the PRA-CH family.</text>
</comment>
<dbReference type="Gene3D" id="4.10.80.70">
    <property type="match status" value="1"/>
</dbReference>
<keyword evidence="10 11" id="KW-0368">Histidine biosynthesis</keyword>
<evidence type="ECO:0000256" key="7">
    <source>
        <dbReference type="ARBA" id="ARBA00022490"/>
    </source>
</evidence>
<proteinExistence type="inferred from homology"/>
<dbReference type="InterPro" id="IPR038019">
    <property type="entry name" value="PRib_AMP_CycHydrolase_sf"/>
</dbReference>
<evidence type="ECO:0000256" key="2">
    <source>
        <dbReference type="ARBA" id="ARBA00001460"/>
    </source>
</evidence>
<dbReference type="GO" id="GO:0000287">
    <property type="term" value="F:magnesium ion binding"/>
    <property type="evidence" value="ECO:0007669"/>
    <property type="project" value="UniProtKB-UniRule"/>
</dbReference>
<evidence type="ECO:0000256" key="11">
    <source>
        <dbReference type="HAMAP-Rule" id="MF_01021"/>
    </source>
</evidence>
<keyword evidence="11" id="KW-0862">Zinc</keyword>
<comment type="caution">
    <text evidence="13">The sequence shown here is derived from an EMBL/GenBank/DDBJ whole genome shotgun (WGS) entry which is preliminary data.</text>
</comment>